<dbReference type="Proteomes" id="UP000271241">
    <property type="component" value="Unassembled WGS sequence"/>
</dbReference>
<evidence type="ECO:0000256" key="2">
    <source>
        <dbReference type="ARBA" id="ARBA00022980"/>
    </source>
</evidence>
<dbReference type="GO" id="GO:0005840">
    <property type="term" value="C:ribosome"/>
    <property type="evidence" value="ECO:0007669"/>
    <property type="project" value="UniProtKB-KW"/>
</dbReference>
<dbReference type="EMBL" id="KZ992523">
    <property type="protein sequence ID" value="RKP09312.1"/>
    <property type="molecule type" value="Genomic_DNA"/>
</dbReference>
<evidence type="ECO:0008006" key="7">
    <source>
        <dbReference type="Google" id="ProtNLM"/>
    </source>
</evidence>
<dbReference type="SMART" id="SM01387">
    <property type="entry name" value="Ribosomal_S15"/>
    <property type="match status" value="1"/>
</dbReference>
<name>A0A4P9XTJ7_9FUNG</name>
<evidence type="ECO:0000256" key="4">
    <source>
        <dbReference type="RuleBase" id="RU003919"/>
    </source>
</evidence>
<dbReference type="PANTHER" id="PTHR23321">
    <property type="entry name" value="RIBOSOMAL PROTEIN S15, BACTERIAL AND ORGANELLAR"/>
    <property type="match status" value="1"/>
</dbReference>
<comment type="similarity">
    <text evidence="1 4">Belongs to the universal ribosomal protein uS15 family.</text>
</comment>
<sequence length="117" mass="13722">EERQAEQVRRIVGMSTANAKQVQRWNIQKALSMFGRSEADTGSPEVQAAVWTVRIRNLETHLAANRKDVHNRRAYRHLVHKRAGILRYLKRQNLERYHRCLQALELRPEQVEGEVVV</sequence>
<protein>
    <recommendedName>
        <fullName evidence="7">30S ribosomal protein S15</fullName>
    </recommendedName>
</protein>
<feature type="non-terminal residue" evidence="5">
    <location>
        <position position="1"/>
    </location>
</feature>
<evidence type="ECO:0000313" key="6">
    <source>
        <dbReference type="Proteomes" id="UP000271241"/>
    </source>
</evidence>
<dbReference type="CDD" id="cd00353">
    <property type="entry name" value="Ribosomal_S15p_S13e"/>
    <property type="match status" value="1"/>
</dbReference>
<dbReference type="GO" id="GO:0005737">
    <property type="term" value="C:cytoplasm"/>
    <property type="evidence" value="ECO:0007669"/>
    <property type="project" value="UniProtKB-ARBA"/>
</dbReference>
<dbReference type="STRING" id="78915.A0A4P9XTJ7"/>
<dbReference type="SUPFAM" id="SSF47060">
    <property type="entry name" value="S15/NS1 RNA-binding domain"/>
    <property type="match status" value="1"/>
</dbReference>
<evidence type="ECO:0000256" key="1">
    <source>
        <dbReference type="ARBA" id="ARBA00008434"/>
    </source>
</evidence>
<keyword evidence="3 4" id="KW-0687">Ribonucleoprotein</keyword>
<dbReference type="OrthoDB" id="441444at2759"/>
<dbReference type="InterPro" id="IPR009068">
    <property type="entry name" value="uS15_NS1_RNA-bd_sf"/>
</dbReference>
<proteinExistence type="inferred from homology"/>
<gene>
    <name evidence="5" type="ORF">THASP1DRAFT_5741</name>
</gene>
<dbReference type="PANTHER" id="PTHR23321:SF26">
    <property type="entry name" value="SMALL RIBOSOMAL SUBUNIT PROTEIN US15M"/>
    <property type="match status" value="1"/>
</dbReference>
<feature type="non-terminal residue" evidence="5">
    <location>
        <position position="117"/>
    </location>
</feature>
<dbReference type="Gene3D" id="1.10.287.10">
    <property type="entry name" value="S15/NS1, RNA-binding"/>
    <property type="match status" value="1"/>
</dbReference>
<dbReference type="GO" id="GO:0006412">
    <property type="term" value="P:translation"/>
    <property type="evidence" value="ECO:0007669"/>
    <property type="project" value="InterPro"/>
</dbReference>
<organism evidence="5 6">
    <name type="scientific">Thamnocephalis sphaerospora</name>
    <dbReference type="NCBI Taxonomy" id="78915"/>
    <lineage>
        <taxon>Eukaryota</taxon>
        <taxon>Fungi</taxon>
        <taxon>Fungi incertae sedis</taxon>
        <taxon>Zoopagomycota</taxon>
        <taxon>Zoopagomycotina</taxon>
        <taxon>Zoopagomycetes</taxon>
        <taxon>Zoopagales</taxon>
        <taxon>Sigmoideomycetaceae</taxon>
        <taxon>Thamnocephalis</taxon>
    </lineage>
</organism>
<dbReference type="GO" id="GO:1990904">
    <property type="term" value="C:ribonucleoprotein complex"/>
    <property type="evidence" value="ECO:0007669"/>
    <property type="project" value="UniProtKB-KW"/>
</dbReference>
<dbReference type="AlphaFoldDB" id="A0A4P9XTJ7"/>
<dbReference type="HAMAP" id="MF_01343_B">
    <property type="entry name" value="Ribosomal_uS15_B"/>
    <property type="match status" value="1"/>
</dbReference>
<accession>A0A4P9XTJ7</accession>
<dbReference type="InterPro" id="IPR005290">
    <property type="entry name" value="Ribosomal_uS15_bac-type"/>
</dbReference>
<keyword evidence="6" id="KW-1185">Reference proteome</keyword>
<evidence type="ECO:0000256" key="3">
    <source>
        <dbReference type="ARBA" id="ARBA00023274"/>
    </source>
</evidence>
<dbReference type="GO" id="GO:0003735">
    <property type="term" value="F:structural constituent of ribosome"/>
    <property type="evidence" value="ECO:0007669"/>
    <property type="project" value="InterPro"/>
</dbReference>
<keyword evidence="2 4" id="KW-0689">Ribosomal protein</keyword>
<dbReference type="NCBIfam" id="TIGR00952">
    <property type="entry name" value="S15_bact"/>
    <property type="match status" value="1"/>
</dbReference>
<reference evidence="6" key="1">
    <citation type="journal article" date="2018" name="Nat. Microbiol.">
        <title>Leveraging single-cell genomics to expand the fungal tree of life.</title>
        <authorList>
            <person name="Ahrendt S.R."/>
            <person name="Quandt C.A."/>
            <person name="Ciobanu D."/>
            <person name="Clum A."/>
            <person name="Salamov A."/>
            <person name="Andreopoulos B."/>
            <person name="Cheng J.F."/>
            <person name="Woyke T."/>
            <person name="Pelin A."/>
            <person name="Henrissat B."/>
            <person name="Reynolds N.K."/>
            <person name="Benny G.L."/>
            <person name="Smith M.E."/>
            <person name="James T.Y."/>
            <person name="Grigoriev I.V."/>
        </authorList>
    </citation>
    <scope>NUCLEOTIDE SEQUENCE [LARGE SCALE GENOMIC DNA]</scope>
    <source>
        <strain evidence="6">RSA 1356</strain>
    </source>
</reference>
<evidence type="ECO:0000313" key="5">
    <source>
        <dbReference type="EMBL" id="RKP09312.1"/>
    </source>
</evidence>
<dbReference type="InterPro" id="IPR000589">
    <property type="entry name" value="Ribosomal_uS15"/>
</dbReference>
<dbReference type="Pfam" id="PF00312">
    <property type="entry name" value="Ribosomal_S15"/>
    <property type="match status" value="1"/>
</dbReference>